<dbReference type="GO" id="GO:0030234">
    <property type="term" value="F:enzyme regulator activity"/>
    <property type="evidence" value="ECO:0007669"/>
    <property type="project" value="InterPro"/>
</dbReference>
<dbReference type="InterPro" id="IPR011322">
    <property type="entry name" value="N-reg_PII-like_a/b"/>
</dbReference>
<dbReference type="Proteomes" id="UP000030832">
    <property type="component" value="Unassembled WGS sequence"/>
</dbReference>
<dbReference type="AlphaFoldDB" id="A0A0B0IFH6"/>
<reference evidence="1 2" key="1">
    <citation type="submission" date="2014-09" db="EMBL/GenBank/DDBJ databases">
        <title>Genome sequencing and annotation of Bacillus Okhensis strain Kh10-101T.</title>
        <authorList>
            <person name="Prakash J.S."/>
        </authorList>
    </citation>
    <scope>NUCLEOTIDE SEQUENCE [LARGE SCALE GENOMIC DNA]</scope>
    <source>
        <strain evidence="2">Kh10-101T</strain>
    </source>
</reference>
<comment type="caution">
    <text evidence="1">The sequence shown here is derived from an EMBL/GenBank/DDBJ whole genome shotgun (WGS) entry which is preliminary data.</text>
</comment>
<dbReference type="Gene3D" id="3.30.70.120">
    <property type="match status" value="1"/>
</dbReference>
<dbReference type="RefSeq" id="WP_034632814.1">
    <property type="nucleotide sequence ID" value="NZ_JRJU01000041.1"/>
</dbReference>
<accession>A0A0B0IFH6</accession>
<dbReference type="eggNOG" id="COG0347">
    <property type="taxonomic scope" value="Bacteria"/>
</dbReference>
<dbReference type="EMBL" id="JRJU01000041">
    <property type="protein sequence ID" value="KHF38386.1"/>
    <property type="molecule type" value="Genomic_DNA"/>
</dbReference>
<sequence>MIEHLNLTHKLLVTIVKKGVASKVVKATKEAGAEGGTILFGRGTGIHEQRKFLGIPVEPEKEIILTLVPVEKVDHILSIVEEAGKLNKPGNGVGFIIDVKKVTGIVHLLKIQKQNSNQGG</sequence>
<gene>
    <name evidence="1" type="ORF">LQ50_21560</name>
</gene>
<dbReference type="Pfam" id="PF00543">
    <property type="entry name" value="P-II"/>
    <property type="match status" value="1"/>
</dbReference>
<name>A0A0B0IFH6_9BACI</name>
<dbReference type="SMART" id="SM00938">
    <property type="entry name" value="P-II"/>
    <property type="match status" value="1"/>
</dbReference>
<dbReference type="STRING" id="333138.LQ50_21560"/>
<evidence type="ECO:0000313" key="1">
    <source>
        <dbReference type="EMBL" id="KHF38386.1"/>
    </source>
</evidence>
<dbReference type="InterPro" id="IPR002187">
    <property type="entry name" value="N-reg_PII"/>
</dbReference>
<proteinExistence type="predicted"/>
<dbReference type="PROSITE" id="PS51343">
    <property type="entry name" value="PII_GLNB_DOM"/>
    <property type="match status" value="1"/>
</dbReference>
<protein>
    <submittedName>
        <fullName evidence="1">Nitrogen regulatory protein P-II</fullName>
    </submittedName>
</protein>
<dbReference type="SUPFAM" id="SSF54913">
    <property type="entry name" value="GlnB-like"/>
    <property type="match status" value="1"/>
</dbReference>
<organism evidence="1 2">
    <name type="scientific">Halalkalibacter okhensis</name>
    <dbReference type="NCBI Taxonomy" id="333138"/>
    <lineage>
        <taxon>Bacteria</taxon>
        <taxon>Bacillati</taxon>
        <taxon>Bacillota</taxon>
        <taxon>Bacilli</taxon>
        <taxon>Bacillales</taxon>
        <taxon>Bacillaceae</taxon>
        <taxon>Halalkalibacter</taxon>
    </lineage>
</organism>
<dbReference type="GO" id="GO:0006808">
    <property type="term" value="P:regulation of nitrogen utilization"/>
    <property type="evidence" value="ECO:0007669"/>
    <property type="project" value="InterPro"/>
</dbReference>
<keyword evidence="2" id="KW-1185">Reference proteome</keyword>
<dbReference type="InterPro" id="IPR015867">
    <property type="entry name" value="N-reg_PII/ATP_PRibTrfase_C"/>
</dbReference>
<evidence type="ECO:0000313" key="2">
    <source>
        <dbReference type="Proteomes" id="UP000030832"/>
    </source>
</evidence>